<dbReference type="GO" id="GO:0019156">
    <property type="term" value="F:isoamylase activity"/>
    <property type="evidence" value="ECO:0007669"/>
    <property type="project" value="UniProtKB-EC"/>
</dbReference>
<dbReference type="AlphaFoldDB" id="Q2RTY9"/>
<dbReference type="InterPro" id="IPR013780">
    <property type="entry name" value="Glyco_hydro_b"/>
</dbReference>
<dbReference type="CDD" id="cd02856">
    <property type="entry name" value="E_set_GDE_Isoamylase_N"/>
    <property type="match status" value="1"/>
</dbReference>
<dbReference type="EnsemblBacteria" id="ABC22406">
    <property type="protein sequence ID" value="ABC22406"/>
    <property type="gene ID" value="Rru_A1606"/>
</dbReference>
<dbReference type="InterPro" id="IPR013783">
    <property type="entry name" value="Ig-like_fold"/>
</dbReference>
<feature type="compositionally biased region" description="Basic and acidic residues" evidence="4">
    <location>
        <begin position="472"/>
        <end position="483"/>
    </location>
</feature>
<evidence type="ECO:0000256" key="2">
    <source>
        <dbReference type="ARBA" id="ARBA00022801"/>
    </source>
</evidence>
<dbReference type="HOGENOM" id="CLU_011725_1_1_5"/>
<feature type="region of interest" description="Disordered" evidence="4">
    <location>
        <begin position="707"/>
        <end position="729"/>
    </location>
</feature>
<reference evidence="6 7" key="1">
    <citation type="journal article" date="2011" name="Stand. Genomic Sci.">
        <title>Complete genome sequence of Rhodospirillum rubrum type strain (S1).</title>
        <authorList>
            <person name="Munk A.C."/>
            <person name="Copeland A."/>
            <person name="Lucas S."/>
            <person name="Lapidus A."/>
            <person name="Del Rio T.G."/>
            <person name="Barry K."/>
            <person name="Detter J.C."/>
            <person name="Hammon N."/>
            <person name="Israni S."/>
            <person name="Pitluck S."/>
            <person name="Brettin T."/>
            <person name="Bruce D."/>
            <person name="Han C."/>
            <person name="Tapia R."/>
            <person name="Gilna P."/>
            <person name="Schmutz J."/>
            <person name="Larimer F."/>
            <person name="Land M."/>
            <person name="Kyrpides N.C."/>
            <person name="Mavromatis K."/>
            <person name="Richardson P."/>
            <person name="Rohde M."/>
            <person name="Goker M."/>
            <person name="Klenk H.P."/>
            <person name="Zhang Y."/>
            <person name="Roberts G.P."/>
            <person name="Reslewic S."/>
            <person name="Schwartz D.C."/>
        </authorList>
    </citation>
    <scope>NUCLEOTIDE SEQUENCE [LARGE SCALE GENOMIC DNA]</scope>
    <source>
        <strain evidence="7">ATCC 11170 / ATH 1.1.1 / DSM 467 / LMG 4362 / NCIMB 8255 / S1</strain>
    </source>
</reference>
<dbReference type="Gene3D" id="3.20.20.80">
    <property type="entry name" value="Glycosidases"/>
    <property type="match status" value="1"/>
</dbReference>
<feature type="region of interest" description="Disordered" evidence="4">
    <location>
        <begin position="472"/>
        <end position="500"/>
    </location>
</feature>
<dbReference type="GO" id="GO:0004135">
    <property type="term" value="F:amylo-alpha-1,6-glucosidase activity"/>
    <property type="evidence" value="ECO:0007669"/>
    <property type="project" value="InterPro"/>
</dbReference>
<dbReference type="PhylomeDB" id="Q2RTY9"/>
<dbReference type="Proteomes" id="UP000001929">
    <property type="component" value="Chromosome"/>
</dbReference>
<dbReference type="SMART" id="SM00642">
    <property type="entry name" value="Aamy"/>
    <property type="match status" value="1"/>
</dbReference>
<dbReference type="eggNOG" id="COG1523">
    <property type="taxonomic scope" value="Bacteria"/>
</dbReference>
<accession>Q2RTY9</accession>
<dbReference type="InterPro" id="IPR004193">
    <property type="entry name" value="Glyco_hydro_13_N"/>
</dbReference>
<dbReference type="EC" id="3.2.1.68" evidence="6"/>
<evidence type="ECO:0000313" key="7">
    <source>
        <dbReference type="Proteomes" id="UP000001929"/>
    </source>
</evidence>
<organism evidence="6 7">
    <name type="scientific">Rhodospirillum rubrum (strain ATCC 11170 / ATH 1.1.1 / DSM 467 / LMG 4362 / NCIMB 8255 / S1)</name>
    <dbReference type="NCBI Taxonomy" id="269796"/>
    <lineage>
        <taxon>Bacteria</taxon>
        <taxon>Pseudomonadati</taxon>
        <taxon>Pseudomonadota</taxon>
        <taxon>Alphaproteobacteria</taxon>
        <taxon>Rhodospirillales</taxon>
        <taxon>Rhodospirillaceae</taxon>
        <taxon>Rhodospirillum</taxon>
    </lineage>
</organism>
<protein>
    <submittedName>
        <fullName evidence="6">Glycogen debranching enzyme GlgX</fullName>
        <ecNumber evidence="6">3.2.1.68</ecNumber>
    </submittedName>
</protein>
<dbReference type="SUPFAM" id="SSF51011">
    <property type="entry name" value="Glycosyl hydrolase domain"/>
    <property type="match status" value="1"/>
</dbReference>
<feature type="compositionally biased region" description="Basic and acidic residues" evidence="4">
    <location>
        <begin position="707"/>
        <end position="716"/>
    </location>
</feature>
<dbReference type="InterPro" id="IPR014756">
    <property type="entry name" value="Ig_E-set"/>
</dbReference>
<dbReference type="PANTHER" id="PTHR43002">
    <property type="entry name" value="GLYCOGEN DEBRANCHING ENZYME"/>
    <property type="match status" value="1"/>
</dbReference>
<dbReference type="PATRIC" id="fig|269796.9.peg.1683"/>
<dbReference type="InterPro" id="IPR017853">
    <property type="entry name" value="GH"/>
</dbReference>
<dbReference type="EMBL" id="CP000230">
    <property type="protein sequence ID" value="ABC22406.1"/>
    <property type="molecule type" value="Genomic_DNA"/>
</dbReference>
<dbReference type="GO" id="GO:0005980">
    <property type="term" value="P:glycogen catabolic process"/>
    <property type="evidence" value="ECO:0007669"/>
    <property type="project" value="InterPro"/>
</dbReference>
<dbReference type="RefSeq" id="WP_011389296.1">
    <property type="nucleotide sequence ID" value="NC_007643.1"/>
</dbReference>
<dbReference type="CAZy" id="CBM48">
    <property type="family name" value="Carbohydrate-Binding Module Family 48"/>
</dbReference>
<comment type="similarity">
    <text evidence="1">Belongs to the glycosyl hydrolase 13 family.</text>
</comment>
<dbReference type="InterPro" id="IPR011837">
    <property type="entry name" value="Glycogen_debranch_GlgX"/>
</dbReference>
<proteinExistence type="inferred from homology"/>
<sequence length="729" mass="82717">MPLTRPRVWPGRPYPLGGTWDGRGVNFALFSEHAEKVELCLFDGDDGRELSRVPLPEYTDEIWHGYLPDVRPGQRYGYRVYGPYAPHAGHRFNPNKLVLDPYARSWGGRLQWTDAHFGYRFGAASEDLTFDTRDNSAFMPKCVIVETAFTWDDDRAPRRPWHDSVLYELHVKGFTIRHPEVPRAIRGTFAGMSTQAVVSYLKSLGITAIELLPVQAFVDERHLVKNNLTNYWGYASLGYFAPQPSYLASGKLGEFKTFVQVMHDAGIEVILDVVYNHTAEGNHLGPTFSFKGIDNASYYRLVPGNERFYADSTGCGNALNLRHPRVLQMVMDSLRYWVREMHVDGFRFDLATTLARDHGRFDPHSAFIEALRQDPVLSTVKLIAEPWDVGDGGYRLGGFPPGFAEWNDRYRDTVRRFWKGDRGQVADLATRLTGSSDLFANRGRCPWASINFVTAHDGFTLADLVSYNGKHNEANGENNRDGTDNNNSWNHGIEGPTSDPSIQALRRRQVRNFLATLLLSQGVPMLVAGDEFGRSQRGNNNPYCQDNEISWINWAAIDAEGQSLARMVRWLIRLRRRHIVFHRNRFFHGTTLRGTDVKDITWLEPDGRERSDARDWTDPEERFLAFLIRGEAGEYFVTEMGDPEPDHSFLVALNADSRPVPMLLPVLTAGTRWVLLFDTARPGAERRPAPADGKMYSVEGRSLTVFRREPGLRDGDGDGPWELDGFPEV</sequence>
<keyword evidence="2 6" id="KW-0378">Hydrolase</keyword>
<dbReference type="Gene3D" id="2.60.40.1180">
    <property type="entry name" value="Golgi alpha-mannosidase II"/>
    <property type="match status" value="1"/>
</dbReference>
<evidence type="ECO:0000256" key="4">
    <source>
        <dbReference type="SAM" id="MobiDB-lite"/>
    </source>
</evidence>
<dbReference type="CDD" id="cd11326">
    <property type="entry name" value="AmyAc_Glg_debranch"/>
    <property type="match status" value="1"/>
</dbReference>
<name>Q2RTY9_RHORT</name>
<dbReference type="InterPro" id="IPR006047">
    <property type="entry name" value="GH13_cat_dom"/>
</dbReference>
<dbReference type="CAZy" id="GH13">
    <property type="family name" value="Glycoside Hydrolase Family 13"/>
</dbReference>
<dbReference type="Pfam" id="PF00128">
    <property type="entry name" value="Alpha-amylase"/>
    <property type="match status" value="1"/>
</dbReference>
<evidence type="ECO:0000259" key="5">
    <source>
        <dbReference type="SMART" id="SM00642"/>
    </source>
</evidence>
<dbReference type="STRING" id="269796.Rru_A1606"/>
<evidence type="ECO:0000256" key="3">
    <source>
        <dbReference type="ARBA" id="ARBA00023295"/>
    </source>
</evidence>
<dbReference type="Pfam" id="PF02922">
    <property type="entry name" value="CBM_48"/>
    <property type="match status" value="1"/>
</dbReference>
<dbReference type="SUPFAM" id="SSF81296">
    <property type="entry name" value="E set domains"/>
    <property type="match status" value="1"/>
</dbReference>
<feature type="compositionally biased region" description="Acidic residues" evidence="4">
    <location>
        <begin position="717"/>
        <end position="729"/>
    </location>
</feature>
<dbReference type="Gene3D" id="2.60.40.10">
    <property type="entry name" value="Immunoglobulins"/>
    <property type="match status" value="1"/>
</dbReference>
<keyword evidence="7" id="KW-1185">Reference proteome</keyword>
<dbReference type="InterPro" id="IPR044505">
    <property type="entry name" value="GlgX_Isoamylase_N_E_set"/>
</dbReference>
<dbReference type="SUPFAM" id="SSF51445">
    <property type="entry name" value="(Trans)glycosidases"/>
    <property type="match status" value="1"/>
</dbReference>
<evidence type="ECO:0000313" key="6">
    <source>
        <dbReference type="EMBL" id="ABC22406.1"/>
    </source>
</evidence>
<dbReference type="NCBIfam" id="TIGR02100">
    <property type="entry name" value="glgX_debranch"/>
    <property type="match status" value="1"/>
</dbReference>
<dbReference type="KEGG" id="rru:Rru_A1606"/>
<keyword evidence="3 6" id="KW-0326">Glycosidase</keyword>
<evidence type="ECO:0000256" key="1">
    <source>
        <dbReference type="ARBA" id="ARBA00008061"/>
    </source>
</evidence>
<feature type="domain" description="Glycosyl hydrolase family 13 catalytic" evidence="5">
    <location>
        <begin position="168"/>
        <end position="575"/>
    </location>
</feature>
<gene>
    <name evidence="6" type="ordered locus">Rru_A1606</name>
</gene>